<evidence type="ECO:0000256" key="2">
    <source>
        <dbReference type="RuleBase" id="RU003476"/>
    </source>
</evidence>
<reference evidence="4 5" key="1">
    <citation type="submission" date="2019-04" db="EMBL/GenBank/DDBJ databases">
        <title>Friends and foes A comparative genomics study of 23 Aspergillus species from section Flavi.</title>
        <authorList>
            <consortium name="DOE Joint Genome Institute"/>
            <person name="Kjaerbolling I."/>
            <person name="Vesth T."/>
            <person name="Frisvad J.C."/>
            <person name="Nybo J.L."/>
            <person name="Theobald S."/>
            <person name="Kildgaard S."/>
            <person name="Isbrandt T."/>
            <person name="Kuo A."/>
            <person name="Sato A."/>
            <person name="Lyhne E.K."/>
            <person name="Kogle M.E."/>
            <person name="Wiebenga A."/>
            <person name="Kun R.S."/>
            <person name="Lubbers R.J."/>
            <person name="Makela M.R."/>
            <person name="Barry K."/>
            <person name="Chovatia M."/>
            <person name="Clum A."/>
            <person name="Daum C."/>
            <person name="Haridas S."/>
            <person name="He G."/>
            <person name="LaButti K."/>
            <person name="Lipzen A."/>
            <person name="Mondo S."/>
            <person name="Riley R."/>
            <person name="Salamov A."/>
            <person name="Simmons B.A."/>
            <person name="Magnuson J.K."/>
            <person name="Henrissat B."/>
            <person name="Mortensen U.H."/>
            <person name="Larsen T.O."/>
            <person name="Devries R.P."/>
            <person name="Grigoriev I.V."/>
            <person name="Machida M."/>
            <person name="Baker S.E."/>
            <person name="Andersen M.R."/>
        </authorList>
    </citation>
    <scope>NUCLEOTIDE SEQUENCE [LARGE SCALE GENOMIC DNA]</scope>
    <source>
        <strain evidence="4 5">IBT 18842</strain>
    </source>
</reference>
<evidence type="ECO:0000313" key="5">
    <source>
        <dbReference type="Proteomes" id="UP000325780"/>
    </source>
</evidence>
<protein>
    <submittedName>
        <fullName evidence="4">NUDIX hydrolase domain-like protein</fullName>
    </submittedName>
</protein>
<evidence type="ECO:0000259" key="3">
    <source>
        <dbReference type="PROSITE" id="PS51462"/>
    </source>
</evidence>
<dbReference type="PANTHER" id="PTHR16099">
    <property type="entry name" value="8-OXO-DGTP DIPHOSPHATES NUDT15"/>
    <property type="match status" value="1"/>
</dbReference>
<dbReference type="GO" id="GO:0005829">
    <property type="term" value="C:cytosol"/>
    <property type="evidence" value="ECO:0007669"/>
    <property type="project" value="TreeGrafter"/>
</dbReference>
<keyword evidence="1 2" id="KW-0378">Hydrolase</keyword>
<dbReference type="Gene3D" id="3.90.79.10">
    <property type="entry name" value="Nucleoside Triphosphate Pyrophosphohydrolase"/>
    <property type="match status" value="1"/>
</dbReference>
<dbReference type="Pfam" id="PF00293">
    <property type="entry name" value="NUDIX"/>
    <property type="match status" value="1"/>
</dbReference>
<dbReference type="EMBL" id="ML742063">
    <property type="protein sequence ID" value="KAE8151840.1"/>
    <property type="molecule type" value="Genomic_DNA"/>
</dbReference>
<organism evidence="4 5">
    <name type="scientific">Aspergillus avenaceus</name>
    <dbReference type="NCBI Taxonomy" id="36643"/>
    <lineage>
        <taxon>Eukaryota</taxon>
        <taxon>Fungi</taxon>
        <taxon>Dikarya</taxon>
        <taxon>Ascomycota</taxon>
        <taxon>Pezizomycotina</taxon>
        <taxon>Eurotiomycetes</taxon>
        <taxon>Eurotiomycetidae</taxon>
        <taxon>Eurotiales</taxon>
        <taxon>Aspergillaceae</taxon>
        <taxon>Aspergillus</taxon>
        <taxon>Aspergillus subgen. Circumdati</taxon>
    </lineage>
</organism>
<dbReference type="FunFam" id="3.90.79.10:FF:000060">
    <property type="entry name" value="Nudix hydrolase 1"/>
    <property type="match status" value="1"/>
</dbReference>
<dbReference type="GO" id="GO:0035539">
    <property type="term" value="F:8-oxo-7,8-dihydrodeoxyguanosine triphosphate pyrophosphatase activity"/>
    <property type="evidence" value="ECO:0007669"/>
    <property type="project" value="TreeGrafter"/>
</dbReference>
<dbReference type="PRINTS" id="PR00502">
    <property type="entry name" value="NUDIXFAMILY"/>
</dbReference>
<dbReference type="GO" id="GO:0006203">
    <property type="term" value="P:dGTP catabolic process"/>
    <property type="evidence" value="ECO:0007669"/>
    <property type="project" value="TreeGrafter"/>
</dbReference>
<evidence type="ECO:0000313" key="4">
    <source>
        <dbReference type="EMBL" id="KAE8151840.1"/>
    </source>
</evidence>
<dbReference type="PANTHER" id="PTHR16099:SF5">
    <property type="entry name" value="NUCLEOTIDE TRIPHOSPHATE DIPHOSPHATASE NUDT15"/>
    <property type="match status" value="1"/>
</dbReference>
<name>A0A5N6TZR8_ASPAV</name>
<dbReference type="InterPro" id="IPR015797">
    <property type="entry name" value="NUDIX_hydrolase-like_dom_sf"/>
</dbReference>
<gene>
    <name evidence="4" type="ORF">BDV25DRAFT_85258</name>
</gene>
<dbReference type="CDD" id="cd04678">
    <property type="entry name" value="NUDIX_MTH2_Nudt15"/>
    <property type="match status" value="1"/>
</dbReference>
<dbReference type="PROSITE" id="PS51462">
    <property type="entry name" value="NUDIX"/>
    <property type="match status" value="1"/>
</dbReference>
<dbReference type="InterPro" id="IPR020084">
    <property type="entry name" value="NUDIX_hydrolase_CS"/>
</dbReference>
<dbReference type="InterPro" id="IPR020476">
    <property type="entry name" value="Nudix_hydrolase"/>
</dbReference>
<dbReference type="OrthoDB" id="447842at2759"/>
<dbReference type="PROSITE" id="PS00893">
    <property type="entry name" value="NUDIX_BOX"/>
    <property type="match status" value="1"/>
</dbReference>
<sequence>MSTPSESAPLPNPRTGVSVILRDPRQEALCVLLGLRQGSHGAGSWAFPGGHIKHGETLEETCIREIKEETGLTITNVRFLTATNDIFVEERKHYTTNVMGADIVGDPEPKLMEPNKCAAWEYVPWEEIRAIAETGEGDRALFLCVENLFKQRKGFNPLAGVE</sequence>
<dbReference type="SUPFAM" id="SSF55811">
    <property type="entry name" value="Nudix"/>
    <property type="match status" value="1"/>
</dbReference>
<proteinExistence type="inferred from homology"/>
<feature type="domain" description="Nudix hydrolase" evidence="3">
    <location>
        <begin position="12"/>
        <end position="145"/>
    </location>
</feature>
<comment type="similarity">
    <text evidence="2">Belongs to the Nudix hydrolase family.</text>
</comment>
<dbReference type="AlphaFoldDB" id="A0A5N6TZR8"/>
<dbReference type="InterPro" id="IPR000086">
    <property type="entry name" value="NUDIX_hydrolase_dom"/>
</dbReference>
<evidence type="ECO:0000256" key="1">
    <source>
        <dbReference type="ARBA" id="ARBA00022801"/>
    </source>
</evidence>
<dbReference type="Proteomes" id="UP000325780">
    <property type="component" value="Unassembled WGS sequence"/>
</dbReference>
<accession>A0A5N6TZR8</accession>
<keyword evidence="5" id="KW-1185">Reference proteome</keyword>